<evidence type="ECO:0000313" key="1">
    <source>
        <dbReference type="EMBL" id="EFM12217.1"/>
    </source>
</evidence>
<dbReference type="eggNOG" id="ENOG502Z8AB">
    <property type="taxonomic scope" value="Bacteria"/>
</dbReference>
<dbReference type="InterPro" id="IPR021328">
    <property type="entry name" value="CotB-like"/>
</dbReference>
<dbReference type="AlphaFoldDB" id="E0I5H5"/>
<dbReference type="SUPFAM" id="SSF158430">
    <property type="entry name" value="Bacillus cereus metalloprotein-like"/>
    <property type="match status" value="2"/>
</dbReference>
<organism evidence="1 2">
    <name type="scientific">Paenibacillus curdlanolyticus YK9</name>
    <dbReference type="NCBI Taxonomy" id="717606"/>
    <lineage>
        <taxon>Bacteria</taxon>
        <taxon>Bacillati</taxon>
        <taxon>Bacillota</taxon>
        <taxon>Bacilli</taxon>
        <taxon>Bacillales</taxon>
        <taxon>Paenibacillaceae</taxon>
        <taxon>Paenibacillus</taxon>
    </lineage>
</organism>
<name>E0I5H5_9BACL</name>
<proteinExistence type="predicted"/>
<dbReference type="EMBL" id="AEDD01000002">
    <property type="protein sequence ID" value="EFM12217.1"/>
    <property type="molecule type" value="Genomic_DNA"/>
</dbReference>
<dbReference type="Pfam" id="PF11155">
    <property type="entry name" value="DUF2935"/>
    <property type="match status" value="2"/>
</dbReference>
<dbReference type="STRING" id="717606.PaecuDRAFT_0897"/>
<protein>
    <recommendedName>
        <fullName evidence="3">DUF2935 domain-containing protein</fullName>
    </recommendedName>
</protein>
<evidence type="ECO:0000313" key="2">
    <source>
        <dbReference type="Proteomes" id="UP000005387"/>
    </source>
</evidence>
<accession>E0I5H5</accession>
<gene>
    <name evidence="1" type="ORF">PaecuDRAFT_0897</name>
</gene>
<evidence type="ECO:0008006" key="3">
    <source>
        <dbReference type="Google" id="ProtNLM"/>
    </source>
</evidence>
<dbReference type="Proteomes" id="UP000005387">
    <property type="component" value="Unassembled WGS sequence"/>
</dbReference>
<reference evidence="1 2" key="1">
    <citation type="submission" date="2010-07" db="EMBL/GenBank/DDBJ databases">
        <title>The draft genome of Paenibacillus curdlanolyticus YK9.</title>
        <authorList>
            <consortium name="US DOE Joint Genome Institute (JGI-PGF)"/>
            <person name="Lucas S."/>
            <person name="Copeland A."/>
            <person name="Lapidus A."/>
            <person name="Cheng J.-F."/>
            <person name="Bruce D."/>
            <person name="Goodwin L."/>
            <person name="Pitluck S."/>
            <person name="Land M.L."/>
            <person name="Hauser L."/>
            <person name="Chang Y.-J."/>
            <person name="Jeffries C."/>
            <person name="Anderson I.J."/>
            <person name="Johnson E."/>
            <person name="Loganathan U."/>
            <person name="Mulhopadhyay B."/>
            <person name="Kyrpides N."/>
            <person name="Woyke T.J."/>
        </authorList>
    </citation>
    <scope>NUCLEOTIDE SEQUENCE [LARGE SCALE GENOMIC DNA]</scope>
    <source>
        <strain evidence="1 2">YK9</strain>
    </source>
</reference>
<dbReference type="Gene3D" id="1.20.1260.120">
    <property type="entry name" value="Protein of unknown function DUF2935"/>
    <property type="match status" value="1"/>
</dbReference>
<sequence>MDAFVARSLDEIRFWSRIMKEHSLFLKLGFRCEDTQLIQEADGFYRLFEQIEAKAHAFTTATDPQQIQTFNVEVYNAASHIWVFKRKVLGLILTCKLPGANNFPLLVDHTSREANYFRNRLAQLNNGQLEPLADAIIDENVFFLKIMADHAKFIGHLLDPSERKLVEQARDFSHDFDQLLWQAQDLSSMRPQSQTQPLLSQFLDQNRVSVASLRDFKKTARDLIAACRIKSIIHPLLADHVYREAERFLAIIDMFENSLTGKPSPNQGAWH</sequence>
<keyword evidence="2" id="KW-1185">Reference proteome</keyword>